<feature type="region of interest" description="Disordered" evidence="1">
    <location>
        <begin position="93"/>
        <end position="123"/>
    </location>
</feature>
<evidence type="ECO:0000313" key="2">
    <source>
        <dbReference type="EMBL" id="MPC28812.1"/>
    </source>
</evidence>
<reference evidence="2 3" key="1">
    <citation type="submission" date="2019-05" db="EMBL/GenBank/DDBJ databases">
        <title>Another draft genome of Portunus trituberculatus and its Hox gene families provides insights of decapod evolution.</title>
        <authorList>
            <person name="Jeong J.-H."/>
            <person name="Song I."/>
            <person name="Kim S."/>
            <person name="Choi T."/>
            <person name="Kim D."/>
            <person name="Ryu S."/>
            <person name="Kim W."/>
        </authorList>
    </citation>
    <scope>NUCLEOTIDE SEQUENCE [LARGE SCALE GENOMIC DNA]</scope>
    <source>
        <tissue evidence="2">Muscle</tissue>
    </source>
</reference>
<organism evidence="2 3">
    <name type="scientific">Portunus trituberculatus</name>
    <name type="common">Swimming crab</name>
    <name type="synonym">Neptunus trituberculatus</name>
    <dbReference type="NCBI Taxonomy" id="210409"/>
    <lineage>
        <taxon>Eukaryota</taxon>
        <taxon>Metazoa</taxon>
        <taxon>Ecdysozoa</taxon>
        <taxon>Arthropoda</taxon>
        <taxon>Crustacea</taxon>
        <taxon>Multicrustacea</taxon>
        <taxon>Malacostraca</taxon>
        <taxon>Eumalacostraca</taxon>
        <taxon>Eucarida</taxon>
        <taxon>Decapoda</taxon>
        <taxon>Pleocyemata</taxon>
        <taxon>Brachyura</taxon>
        <taxon>Eubrachyura</taxon>
        <taxon>Portunoidea</taxon>
        <taxon>Portunidae</taxon>
        <taxon>Portuninae</taxon>
        <taxon>Portunus</taxon>
    </lineage>
</organism>
<evidence type="ECO:0000256" key="1">
    <source>
        <dbReference type="SAM" id="MobiDB-lite"/>
    </source>
</evidence>
<dbReference type="AlphaFoldDB" id="A0A5B7E447"/>
<evidence type="ECO:0000313" key="3">
    <source>
        <dbReference type="Proteomes" id="UP000324222"/>
    </source>
</evidence>
<name>A0A5B7E447_PORTR</name>
<keyword evidence="3" id="KW-1185">Reference proteome</keyword>
<gene>
    <name evidence="2" type="ORF">E2C01_022023</name>
</gene>
<protein>
    <submittedName>
        <fullName evidence="2">Uncharacterized protein</fullName>
    </submittedName>
</protein>
<accession>A0A5B7E447</accession>
<dbReference type="Proteomes" id="UP000324222">
    <property type="component" value="Unassembled WGS sequence"/>
</dbReference>
<dbReference type="EMBL" id="VSRR010001970">
    <property type="protein sequence ID" value="MPC28812.1"/>
    <property type="molecule type" value="Genomic_DNA"/>
</dbReference>
<proteinExistence type="predicted"/>
<comment type="caution">
    <text evidence="2">The sequence shown here is derived from an EMBL/GenBank/DDBJ whole genome shotgun (WGS) entry which is preliminary data.</text>
</comment>
<sequence length="123" mass="13408">MPYVFRFAYPSCAEMFPVECNRRKMACKTVGGVGKVTQYSRNSKVLHRANASYETGEQGGTAGQDICNYYFLKLAGTGSPEDQTILTQVQESWVDAESGDQPAASNRPRGEESEARLLAGGTD</sequence>